<feature type="domain" description="GP-PDE" evidence="1">
    <location>
        <begin position="4"/>
        <end position="235"/>
    </location>
</feature>
<dbReference type="InterPro" id="IPR017946">
    <property type="entry name" value="PLC-like_Pdiesterase_TIM-brl"/>
</dbReference>
<dbReference type="SUPFAM" id="SSF51695">
    <property type="entry name" value="PLC-like phosphodiesterases"/>
    <property type="match status" value="1"/>
</dbReference>
<sequence length="241" mass="27905">MSEVKVYAHRGASGYMLENTWSAFQKACEFGVGIELDVQITKDGVVVVYHDDNLKRLSGKNCLIEANNYESLKDIKIGKRWKRRFISHSIPLAYEVIQWAKEKDVPLNIEMKKSVSTHPEGPEILAAMLEGAGEFHLSSFDPQLLRKMKERMPETEMALIVKKGMPLEKIEKMEWIDSIHLHKRLYSMEFLKNLQQMKKKIRIYGLLGREAALRELAPELAGVITDYPDRIKEKLRLAYER</sequence>
<dbReference type="Gene3D" id="3.20.20.190">
    <property type="entry name" value="Phosphatidylinositol (PI) phosphodiesterase"/>
    <property type="match status" value="1"/>
</dbReference>
<proteinExistence type="predicted"/>
<dbReference type="PROSITE" id="PS51704">
    <property type="entry name" value="GP_PDE"/>
    <property type="match status" value="1"/>
</dbReference>
<dbReference type="InterPro" id="IPR030395">
    <property type="entry name" value="GP_PDE_dom"/>
</dbReference>
<accession>A0A098ENP7</accession>
<evidence type="ECO:0000313" key="2">
    <source>
        <dbReference type="EMBL" id="CEG22926.1"/>
    </source>
</evidence>
<keyword evidence="3" id="KW-1185">Reference proteome</keyword>
<dbReference type="OrthoDB" id="384721at2"/>
<dbReference type="GO" id="GO:0006629">
    <property type="term" value="P:lipid metabolic process"/>
    <property type="evidence" value="ECO:0007669"/>
    <property type="project" value="InterPro"/>
</dbReference>
<dbReference type="Proteomes" id="UP000043699">
    <property type="component" value="Unassembled WGS sequence"/>
</dbReference>
<dbReference type="RefSeq" id="WP_052651731.1">
    <property type="nucleotide sequence ID" value="NZ_CCXS01000001.1"/>
</dbReference>
<name>A0A098ENP7_9BACL</name>
<dbReference type="GO" id="GO:0008081">
    <property type="term" value="F:phosphoric diester hydrolase activity"/>
    <property type="evidence" value="ECO:0007669"/>
    <property type="project" value="InterPro"/>
</dbReference>
<evidence type="ECO:0000259" key="1">
    <source>
        <dbReference type="PROSITE" id="PS51704"/>
    </source>
</evidence>
<dbReference type="Pfam" id="PF03009">
    <property type="entry name" value="GDPD"/>
    <property type="match status" value="1"/>
</dbReference>
<dbReference type="PANTHER" id="PTHR46211:SF1">
    <property type="entry name" value="GLYCEROPHOSPHODIESTER PHOSPHODIESTERASE, CYTOPLASMIC"/>
    <property type="match status" value="1"/>
</dbReference>
<dbReference type="AlphaFoldDB" id="A0A098ENP7"/>
<gene>
    <name evidence="2" type="primary">ugpQ_3</name>
    <name evidence="2" type="ORF">BN1080_01863</name>
</gene>
<dbReference type="STRING" id="1499687.BN1080_01863"/>
<dbReference type="PANTHER" id="PTHR46211">
    <property type="entry name" value="GLYCEROPHOSPHORYL DIESTER PHOSPHODIESTERASE"/>
    <property type="match status" value="1"/>
</dbReference>
<dbReference type="EMBL" id="CCXS01000001">
    <property type="protein sequence ID" value="CEG22926.1"/>
    <property type="molecule type" value="Genomic_DNA"/>
</dbReference>
<evidence type="ECO:0000313" key="3">
    <source>
        <dbReference type="Proteomes" id="UP000043699"/>
    </source>
</evidence>
<protein>
    <submittedName>
        <fullName evidence="2">Glycerophosphoryl diester phosphodiesterase</fullName>
    </submittedName>
</protein>
<reference evidence="2 3" key="1">
    <citation type="submission" date="2014-09" db="EMBL/GenBank/DDBJ databases">
        <authorList>
            <person name="Urmite Genomes Urmite Genomes"/>
        </authorList>
    </citation>
    <scope>NUCLEOTIDE SEQUENCE [LARGE SCALE GENOMIC DNA]</scope>
    <source>
        <strain evidence="2 3">ES2</strain>
    </source>
</reference>
<organism evidence="2 3">
    <name type="scientific">Planococcus massiliensis</name>
    <dbReference type="NCBI Taxonomy" id="1499687"/>
    <lineage>
        <taxon>Bacteria</taxon>
        <taxon>Bacillati</taxon>
        <taxon>Bacillota</taxon>
        <taxon>Bacilli</taxon>
        <taxon>Bacillales</taxon>
        <taxon>Caryophanaceae</taxon>
        <taxon>Planococcus</taxon>
    </lineage>
</organism>